<geneLocation type="plasmid" evidence="1 2">
    <name>pRL10</name>
</geneLocation>
<dbReference type="AlphaFoldDB" id="Q1M7W0"/>
<gene>
    <name evidence="1" type="ordered locus">pRL100194</name>
</gene>
<name>Q1M7W0_RHIJ3</name>
<keyword evidence="1" id="KW-0614">Plasmid</keyword>
<organism evidence="1 2">
    <name type="scientific">Rhizobium johnstonii (strain DSM 114642 / LMG 32736 / 3841)</name>
    <name type="common">Rhizobium leguminosarum bv. viciae</name>
    <dbReference type="NCBI Taxonomy" id="216596"/>
    <lineage>
        <taxon>Bacteria</taxon>
        <taxon>Pseudomonadati</taxon>
        <taxon>Pseudomonadota</taxon>
        <taxon>Alphaproteobacteria</taxon>
        <taxon>Hyphomicrobiales</taxon>
        <taxon>Rhizobiaceae</taxon>
        <taxon>Rhizobium/Agrobacterium group</taxon>
        <taxon>Rhizobium</taxon>
        <taxon>Rhizobium johnstonii</taxon>
    </lineage>
</organism>
<proteinExistence type="predicted"/>
<evidence type="ECO:0000313" key="1">
    <source>
        <dbReference type="EMBL" id="CAK10418.1"/>
    </source>
</evidence>
<dbReference type="EMBL" id="AM236084">
    <property type="protein sequence ID" value="CAK10418.1"/>
    <property type="molecule type" value="Genomic_DNA"/>
</dbReference>
<protein>
    <submittedName>
        <fullName evidence="1">Uncharacterized protein</fullName>
    </submittedName>
</protein>
<sequence length="110" mass="11859">MRRLIDERRCEGQAAYTPNRGHRVPDPLKAAIGKRPLVNQAESDMTQLNETTLKGLVGRILDDTGGAFSVPLVRIGDALGLYRTLKIGPANADELADASGCAPRIHPTAR</sequence>
<dbReference type="HOGENOM" id="CLU_2168991_0_0_5"/>
<dbReference type="KEGG" id="rle:pRL100194"/>
<dbReference type="Proteomes" id="UP000006575">
    <property type="component" value="Plasmid pRL10"/>
</dbReference>
<keyword evidence="2" id="KW-1185">Reference proteome</keyword>
<reference evidence="1 2" key="1">
    <citation type="journal article" date="2006" name="Genome Biol.">
        <title>The genome of Rhizobium leguminosarum has recognizable core and accessory components.</title>
        <authorList>
            <person name="Young J.W."/>
            <person name="Crossman L.C."/>
            <person name="Johnston A.W.B."/>
            <person name="Thomson N.R."/>
            <person name="Ghazoui Z.F."/>
            <person name="Hull K.H."/>
            <person name="Wexler M."/>
            <person name="Curson A.R.J."/>
            <person name="Todd J.D."/>
            <person name="Poole P.S."/>
            <person name="Mauchline T.H."/>
            <person name="East A.K."/>
            <person name="Quail M.A."/>
            <person name="Churcher C."/>
            <person name="Arrowsmith C."/>
            <person name="Cherevach A."/>
            <person name="Chillingworth T."/>
            <person name="Clarke K."/>
            <person name="Cronin A."/>
            <person name="Davis P."/>
            <person name="Fraser A."/>
            <person name="Hance Z."/>
            <person name="Hauser H."/>
            <person name="Jagels K."/>
            <person name="Moule S."/>
            <person name="Mungall K."/>
            <person name="Norbertczak H."/>
            <person name="Rabbinowitsch E."/>
            <person name="Sanders M."/>
            <person name="Simmonds M."/>
            <person name="Whitehead S."/>
            <person name="Parkhill J."/>
        </authorList>
    </citation>
    <scope>NUCLEOTIDE SEQUENCE [LARGE SCALE GENOMIC DNA]</scope>
    <source>
        <strain evidence="2">DSM 114642 / LMG 32736 / 3841</strain>
    </source>
</reference>
<evidence type="ECO:0000313" key="2">
    <source>
        <dbReference type="Proteomes" id="UP000006575"/>
    </source>
</evidence>
<dbReference type="EnsemblBacteria" id="CAK10418">
    <property type="protein sequence ID" value="CAK10418"/>
    <property type="gene ID" value="pRL100194"/>
</dbReference>
<accession>Q1M7W0</accession>